<feature type="domain" description="AAA+ ATPase" evidence="4">
    <location>
        <begin position="344"/>
        <end position="457"/>
    </location>
</feature>
<evidence type="ECO:0000313" key="6">
    <source>
        <dbReference type="Proteomes" id="UP000257039"/>
    </source>
</evidence>
<evidence type="ECO:0000259" key="4">
    <source>
        <dbReference type="SMART" id="SM00382"/>
    </source>
</evidence>
<dbReference type="PANTHER" id="PTHR43788">
    <property type="entry name" value="DNA2/NAM7 HELICASE FAMILY MEMBER"/>
    <property type="match status" value="1"/>
</dbReference>
<dbReference type="Gene3D" id="3.40.50.300">
    <property type="entry name" value="P-loop containing nucleotide triphosphate hydrolases"/>
    <property type="match status" value="2"/>
</dbReference>
<keyword evidence="6" id="KW-1185">Reference proteome</keyword>
<dbReference type="InterPro" id="IPR041451">
    <property type="entry name" value="RecD2_SH13"/>
</dbReference>
<dbReference type="AlphaFoldDB" id="A0A4P9VW21"/>
<keyword evidence="3 5" id="KW-0347">Helicase</keyword>
<dbReference type="Pfam" id="PF14490">
    <property type="entry name" value="HHH_RecD2"/>
    <property type="match status" value="1"/>
</dbReference>
<comment type="caution">
    <text evidence="5">The sequence shown here is derived from an EMBL/GenBank/DDBJ whole genome shotgun (WGS) entry which is preliminary data.</text>
</comment>
<dbReference type="GO" id="GO:0017116">
    <property type="term" value="F:single-stranded DNA helicase activity"/>
    <property type="evidence" value="ECO:0007669"/>
    <property type="project" value="TreeGrafter"/>
</dbReference>
<dbReference type="GO" id="GO:0016887">
    <property type="term" value="F:ATP hydrolysis activity"/>
    <property type="evidence" value="ECO:0007669"/>
    <property type="project" value="RHEA"/>
</dbReference>
<reference evidence="5 6" key="1">
    <citation type="submission" date="2017-04" db="EMBL/GenBank/DDBJ databases">
        <title>Draft genome sequence of Zooshikella ganghwensis VG4 isolated from Red Sea sediments.</title>
        <authorList>
            <person name="Rehman Z."/>
            <person name="Alam I."/>
            <person name="Kamau A."/>
            <person name="Bajic V."/>
            <person name="Leiknes T."/>
        </authorList>
    </citation>
    <scope>NUCLEOTIDE SEQUENCE [LARGE SCALE GENOMIC DNA]</scope>
    <source>
        <strain evidence="5 6">VG4</strain>
    </source>
</reference>
<dbReference type="Proteomes" id="UP000257039">
    <property type="component" value="Unassembled WGS sequence"/>
</dbReference>
<dbReference type="InterPro" id="IPR050534">
    <property type="entry name" value="Coronavir_polyprotein_1ab"/>
</dbReference>
<protein>
    <recommendedName>
        <fullName evidence="3">ATP-dependent RecD2 DNA helicase</fullName>
        <ecNumber evidence="3">5.6.2.3</ecNumber>
    </recommendedName>
    <alternativeName>
        <fullName evidence="3">DNA 5'-3' helicase subunit RecD2</fullName>
    </alternativeName>
</protein>
<comment type="similarity">
    <text evidence="3">Belongs to the RecD family. RecD2 subfamily.</text>
</comment>
<dbReference type="Pfam" id="PF13245">
    <property type="entry name" value="AAA_19"/>
    <property type="match status" value="1"/>
</dbReference>
<gene>
    <name evidence="3" type="primary">recD2</name>
    <name evidence="5" type="ORF">B9G39_00240</name>
</gene>
<comment type="function">
    <text evidence="3">DNA-dependent ATPase and ATP-dependent 5'-3' DNA helicase. Has no activity on blunt DNA or DNA with 3'-overhangs, requires at least 10 bases of 5'-ssDNA for helicase activity.</text>
</comment>
<dbReference type="InterPro" id="IPR027785">
    <property type="entry name" value="UvrD-like_helicase_C"/>
</dbReference>
<keyword evidence="1 3" id="KW-0547">Nucleotide-binding</keyword>
<keyword evidence="2 3" id="KW-0067">ATP-binding</keyword>
<dbReference type="SUPFAM" id="SSF52540">
    <property type="entry name" value="P-loop containing nucleoside triphosphate hydrolases"/>
    <property type="match status" value="2"/>
</dbReference>
<evidence type="ECO:0000313" key="5">
    <source>
        <dbReference type="EMBL" id="RDH46594.1"/>
    </source>
</evidence>
<dbReference type="InterPro" id="IPR010994">
    <property type="entry name" value="RuvA_2-like"/>
</dbReference>
<evidence type="ECO:0000256" key="3">
    <source>
        <dbReference type="HAMAP-Rule" id="MF_01488"/>
    </source>
</evidence>
<dbReference type="CDD" id="cd18809">
    <property type="entry name" value="SF1_C_RecD"/>
    <property type="match status" value="1"/>
</dbReference>
<dbReference type="InterPro" id="IPR006345">
    <property type="entry name" value="RecD2"/>
</dbReference>
<dbReference type="EC" id="5.6.2.3" evidence="3"/>
<comment type="catalytic activity">
    <reaction evidence="3">
        <text>ATP + H2O = ADP + phosphate + H(+)</text>
        <dbReference type="Rhea" id="RHEA:13065"/>
        <dbReference type="ChEBI" id="CHEBI:15377"/>
        <dbReference type="ChEBI" id="CHEBI:15378"/>
        <dbReference type="ChEBI" id="CHEBI:30616"/>
        <dbReference type="ChEBI" id="CHEBI:43474"/>
        <dbReference type="ChEBI" id="CHEBI:456216"/>
        <dbReference type="EC" id="5.6.2.3"/>
    </reaction>
</comment>
<dbReference type="SUPFAM" id="SSF47781">
    <property type="entry name" value="RuvA domain 2-like"/>
    <property type="match status" value="1"/>
</dbReference>
<dbReference type="PANTHER" id="PTHR43788:SF6">
    <property type="entry name" value="DNA HELICASE B"/>
    <property type="match status" value="1"/>
</dbReference>
<dbReference type="Pfam" id="PF13538">
    <property type="entry name" value="UvrD_C_2"/>
    <property type="match status" value="1"/>
</dbReference>
<dbReference type="InterPro" id="IPR029493">
    <property type="entry name" value="RecD2-like_HHH"/>
</dbReference>
<dbReference type="RefSeq" id="WP_094789306.1">
    <property type="nucleotide sequence ID" value="NZ_NDXW01000001.1"/>
</dbReference>
<dbReference type="InterPro" id="IPR003593">
    <property type="entry name" value="AAA+_ATPase"/>
</dbReference>
<proteinExistence type="inferred from homology"/>
<dbReference type="GO" id="GO:0006310">
    <property type="term" value="P:DNA recombination"/>
    <property type="evidence" value="ECO:0007669"/>
    <property type="project" value="InterPro"/>
</dbReference>
<organism evidence="5 6">
    <name type="scientific">Zooshikella ganghwensis</name>
    <dbReference type="NCBI Taxonomy" id="202772"/>
    <lineage>
        <taxon>Bacteria</taxon>
        <taxon>Pseudomonadati</taxon>
        <taxon>Pseudomonadota</taxon>
        <taxon>Gammaproteobacteria</taxon>
        <taxon>Oceanospirillales</taxon>
        <taxon>Zooshikellaceae</taxon>
        <taxon>Zooshikella</taxon>
    </lineage>
</organism>
<dbReference type="Pfam" id="PF23139">
    <property type="entry name" value="OB_YrrC"/>
    <property type="match status" value="1"/>
</dbReference>
<evidence type="ECO:0000256" key="1">
    <source>
        <dbReference type="ARBA" id="ARBA00022741"/>
    </source>
</evidence>
<dbReference type="GO" id="GO:0043139">
    <property type="term" value="F:5'-3' DNA helicase activity"/>
    <property type="evidence" value="ECO:0007669"/>
    <property type="project" value="UniProtKB-UniRule"/>
</dbReference>
<dbReference type="SMART" id="SM00382">
    <property type="entry name" value="AAA"/>
    <property type="match status" value="1"/>
</dbReference>
<sequence length="729" mass="80872">MNQNTTDHQPQERLEGSVERVTFHSEETGFFVVRAKVRGYRELVTITGSTPAITAGEYIESFGIWVNDPRHGLQFQAQSVKMIVPTNLEGMQKYLGSGMVKGIGPHFAKRLVKYFGEQVFDVIEHQPERLLELEGIGKVRQEKITSAWQEQKVVRDIMVFLQSHGVGTARAVRIYKTYGEDAVDKVCANPYQLALDIHGIGFKTADQIAQRLGIEPTSLIRARAGIRHVLQEISGSGHCAAPFEELVLSGEKLLEIPDTVLRQAINEELIAENLVAQNIDGVPCVFLTPLFHAEQGVANHIHRLARGHTFWQGIDLTKAIPWVEQQNHIQLSASQQDAIRQVIHNKFCVITGGPGVGKTTVVNSILTIIAAKKAHVTLCAPTGRAAKRLSESTGREASTIHRLLEFDPKQFDFKRNAKKPLETDFLVVDETSMVDVVLMNQLLRAVADNTAVLLVGDVDQLPSVGPGSVLADIINSNTVTVAKLTEIFRQAATSKIISNAHSINKGYSPKVSEKGEKSDFYFMEVDEPELIQAKLIYSVSERIPKRFNVDPINDIQVLTPMNRGGLGARSLNLALQEKMNGDAHPKITRFGWTYAPGDKVIQNVNNYDKEVFNGDIGRVQSVDSESGELLINFEGRDVAYEMHELDELSLAYATTIHKSQGSEYPVVVIPIATQHFTLLERNLLYTGVTRGKQLVILIGQKKAVAMAVHNVKSSKRLTYLQQTLQALFK</sequence>
<evidence type="ECO:0000256" key="2">
    <source>
        <dbReference type="ARBA" id="ARBA00022840"/>
    </source>
</evidence>
<dbReference type="InterPro" id="IPR027417">
    <property type="entry name" value="P-loop_NTPase"/>
</dbReference>
<name>A0A4P9VW21_9GAMM</name>
<keyword evidence="3" id="KW-0378">Hydrolase</keyword>
<dbReference type="Gene3D" id="1.10.150.20">
    <property type="entry name" value="5' to 3' exonuclease, C-terminal subdomain"/>
    <property type="match status" value="1"/>
</dbReference>
<dbReference type="GO" id="GO:0009338">
    <property type="term" value="C:exodeoxyribonuclease V complex"/>
    <property type="evidence" value="ECO:0007669"/>
    <property type="project" value="TreeGrafter"/>
</dbReference>
<dbReference type="NCBIfam" id="TIGR01448">
    <property type="entry name" value="recD_rel"/>
    <property type="match status" value="1"/>
</dbReference>
<dbReference type="CDD" id="cd17933">
    <property type="entry name" value="DEXSc_RecD-like"/>
    <property type="match status" value="1"/>
</dbReference>
<dbReference type="GO" id="GO:0005524">
    <property type="term" value="F:ATP binding"/>
    <property type="evidence" value="ECO:0007669"/>
    <property type="project" value="UniProtKB-UniRule"/>
</dbReference>
<accession>A0A4P9VW21</accession>
<keyword evidence="3" id="KW-0413">Isomerase</keyword>
<dbReference type="GO" id="GO:0003677">
    <property type="term" value="F:DNA binding"/>
    <property type="evidence" value="ECO:0007669"/>
    <property type="project" value="UniProtKB-UniRule"/>
</dbReference>
<keyword evidence="3" id="KW-0238">DNA-binding</keyword>
<dbReference type="Pfam" id="PF18335">
    <property type="entry name" value="SH3_13"/>
    <property type="match status" value="1"/>
</dbReference>
<dbReference type="HAMAP" id="MF_01488">
    <property type="entry name" value="RecD2"/>
    <property type="match status" value="1"/>
</dbReference>
<dbReference type="Gene3D" id="2.30.30.940">
    <property type="match status" value="1"/>
</dbReference>
<dbReference type="InterPro" id="IPR055446">
    <property type="entry name" value="RecD2_N_OB"/>
</dbReference>
<feature type="binding site" evidence="3">
    <location>
        <begin position="355"/>
        <end position="359"/>
    </location>
    <ligand>
        <name>ATP</name>
        <dbReference type="ChEBI" id="CHEBI:30616"/>
    </ligand>
</feature>
<dbReference type="Gene3D" id="1.10.10.2220">
    <property type="match status" value="1"/>
</dbReference>
<dbReference type="EMBL" id="NDXW01000001">
    <property type="protein sequence ID" value="RDH46594.1"/>
    <property type="molecule type" value="Genomic_DNA"/>
</dbReference>